<keyword evidence="1" id="KW-0677">Repeat</keyword>
<dbReference type="InterPro" id="IPR002885">
    <property type="entry name" value="PPR_rpt"/>
</dbReference>
<dbReference type="InterPro" id="IPR046960">
    <property type="entry name" value="PPR_At4g14850-like_plant"/>
</dbReference>
<evidence type="ECO:0008006" key="4">
    <source>
        <dbReference type="Google" id="ProtNLM"/>
    </source>
</evidence>
<dbReference type="NCBIfam" id="TIGR00756">
    <property type="entry name" value="PPR"/>
    <property type="match status" value="1"/>
</dbReference>
<protein>
    <recommendedName>
        <fullName evidence="4">Pentatricopeptide repeat-containing protein</fullName>
    </recommendedName>
</protein>
<gene>
    <name evidence="2" type="ORF">CMV_024576</name>
</gene>
<proteinExistence type="predicted"/>
<keyword evidence="3" id="KW-1185">Reference proteome</keyword>
<dbReference type="EMBL" id="JRKL02006004">
    <property type="protein sequence ID" value="KAF3949568.1"/>
    <property type="molecule type" value="Genomic_DNA"/>
</dbReference>
<sequence>MLRSGFSPNAFTFPFILKSYAALSLPISGSQLHCHVIKTGCDPDPFVQTSLILMYCRCSSIEYARKVFDKNGESRKLTICYNALISGYTSNSRFYDGVLLFCKMRTAGVSGDSVTMLGLEPFCMLPVHLSLGMCLHGCCVKVGLDSGACGLESARGNFCVVGEVLGLGGVGGDLDTDEVVVDYEAGGDPRIEGREEGRYATCGDDCEEATRIELVA</sequence>
<dbReference type="PANTHER" id="PTHR47926:SF347">
    <property type="entry name" value="PENTATRICOPEPTIDE REPEAT-CONTAINING PROTEIN"/>
    <property type="match status" value="1"/>
</dbReference>
<evidence type="ECO:0000256" key="1">
    <source>
        <dbReference type="ARBA" id="ARBA00022737"/>
    </source>
</evidence>
<evidence type="ECO:0000313" key="3">
    <source>
        <dbReference type="Proteomes" id="UP000737018"/>
    </source>
</evidence>
<dbReference type="Gene3D" id="1.25.40.10">
    <property type="entry name" value="Tetratricopeptide repeat domain"/>
    <property type="match status" value="1"/>
</dbReference>
<comment type="caution">
    <text evidence="2">The sequence shown here is derived from an EMBL/GenBank/DDBJ whole genome shotgun (WGS) entry which is preliminary data.</text>
</comment>
<dbReference type="AlphaFoldDB" id="A0A8J4QR99"/>
<evidence type="ECO:0000313" key="2">
    <source>
        <dbReference type="EMBL" id="KAF3949568.1"/>
    </source>
</evidence>
<dbReference type="Proteomes" id="UP000737018">
    <property type="component" value="Unassembled WGS sequence"/>
</dbReference>
<dbReference type="GO" id="GO:0009451">
    <property type="term" value="P:RNA modification"/>
    <property type="evidence" value="ECO:0007669"/>
    <property type="project" value="InterPro"/>
</dbReference>
<dbReference type="OrthoDB" id="1744564at2759"/>
<reference evidence="2" key="1">
    <citation type="submission" date="2020-03" db="EMBL/GenBank/DDBJ databases">
        <title>Castanea mollissima Vanexum genome sequencing.</title>
        <authorList>
            <person name="Staton M."/>
        </authorList>
    </citation>
    <scope>NUCLEOTIDE SEQUENCE</scope>
    <source>
        <tissue evidence="2">Leaf</tissue>
    </source>
</reference>
<dbReference type="PANTHER" id="PTHR47926">
    <property type="entry name" value="PENTATRICOPEPTIDE REPEAT-CONTAINING PROTEIN"/>
    <property type="match status" value="1"/>
</dbReference>
<accession>A0A8J4QR99</accession>
<dbReference type="Pfam" id="PF01535">
    <property type="entry name" value="PPR"/>
    <property type="match status" value="2"/>
</dbReference>
<organism evidence="2 3">
    <name type="scientific">Castanea mollissima</name>
    <name type="common">Chinese chestnut</name>
    <dbReference type="NCBI Taxonomy" id="60419"/>
    <lineage>
        <taxon>Eukaryota</taxon>
        <taxon>Viridiplantae</taxon>
        <taxon>Streptophyta</taxon>
        <taxon>Embryophyta</taxon>
        <taxon>Tracheophyta</taxon>
        <taxon>Spermatophyta</taxon>
        <taxon>Magnoliopsida</taxon>
        <taxon>eudicotyledons</taxon>
        <taxon>Gunneridae</taxon>
        <taxon>Pentapetalae</taxon>
        <taxon>rosids</taxon>
        <taxon>fabids</taxon>
        <taxon>Fagales</taxon>
        <taxon>Fagaceae</taxon>
        <taxon>Castanea</taxon>
    </lineage>
</organism>
<dbReference type="InterPro" id="IPR011990">
    <property type="entry name" value="TPR-like_helical_dom_sf"/>
</dbReference>
<dbReference type="FunFam" id="1.25.40.10:FF:000682">
    <property type="entry name" value="Pentatricopeptide repeat-containing protein At3g16610"/>
    <property type="match status" value="1"/>
</dbReference>
<dbReference type="GO" id="GO:0003723">
    <property type="term" value="F:RNA binding"/>
    <property type="evidence" value="ECO:0007669"/>
    <property type="project" value="InterPro"/>
</dbReference>
<name>A0A8J4QR99_9ROSI</name>